<evidence type="ECO:0000313" key="1">
    <source>
        <dbReference type="EMBL" id="KAI3805013.1"/>
    </source>
</evidence>
<reference evidence="1 2" key="2">
    <citation type="journal article" date="2022" name="Mol. Ecol. Resour.">
        <title>The genomes of chicory, endive, great burdock and yacon provide insights into Asteraceae paleo-polyploidization history and plant inulin production.</title>
        <authorList>
            <person name="Fan W."/>
            <person name="Wang S."/>
            <person name="Wang H."/>
            <person name="Wang A."/>
            <person name="Jiang F."/>
            <person name="Liu H."/>
            <person name="Zhao H."/>
            <person name="Xu D."/>
            <person name="Zhang Y."/>
        </authorList>
    </citation>
    <scope>NUCLEOTIDE SEQUENCE [LARGE SCALE GENOMIC DNA]</scope>
    <source>
        <strain evidence="2">cv. Yunnan</strain>
        <tissue evidence="1">Leaves</tissue>
    </source>
</reference>
<organism evidence="1 2">
    <name type="scientific">Smallanthus sonchifolius</name>
    <dbReference type="NCBI Taxonomy" id="185202"/>
    <lineage>
        <taxon>Eukaryota</taxon>
        <taxon>Viridiplantae</taxon>
        <taxon>Streptophyta</taxon>
        <taxon>Embryophyta</taxon>
        <taxon>Tracheophyta</taxon>
        <taxon>Spermatophyta</taxon>
        <taxon>Magnoliopsida</taxon>
        <taxon>eudicotyledons</taxon>
        <taxon>Gunneridae</taxon>
        <taxon>Pentapetalae</taxon>
        <taxon>asterids</taxon>
        <taxon>campanulids</taxon>
        <taxon>Asterales</taxon>
        <taxon>Asteraceae</taxon>
        <taxon>Asteroideae</taxon>
        <taxon>Heliantheae alliance</taxon>
        <taxon>Millerieae</taxon>
        <taxon>Smallanthus</taxon>
    </lineage>
</organism>
<gene>
    <name evidence="1" type="ORF">L1987_26995</name>
</gene>
<comment type="caution">
    <text evidence="1">The sequence shown here is derived from an EMBL/GenBank/DDBJ whole genome shotgun (WGS) entry which is preliminary data.</text>
</comment>
<sequence length="137" mass="16098">MKHDSASLISQRDSVPEWCWRSRKTRRWGKRPHLIPSKESKKNKERFSFSLKKNVPVILSFWVIVVRRIFTKLSKHISRQISFLPFEWQTCLFIVGGNVASFVIPCVNSFHFLMGPFMFNLKSVPVAALLLQKGFWM</sequence>
<reference evidence="2" key="1">
    <citation type="journal article" date="2022" name="Mol. Ecol. Resour.">
        <title>The genomes of chicory, endive, great burdock and yacon provide insights into Asteraceae palaeo-polyploidization history and plant inulin production.</title>
        <authorList>
            <person name="Fan W."/>
            <person name="Wang S."/>
            <person name="Wang H."/>
            <person name="Wang A."/>
            <person name="Jiang F."/>
            <person name="Liu H."/>
            <person name="Zhao H."/>
            <person name="Xu D."/>
            <person name="Zhang Y."/>
        </authorList>
    </citation>
    <scope>NUCLEOTIDE SEQUENCE [LARGE SCALE GENOMIC DNA]</scope>
    <source>
        <strain evidence="2">cv. Yunnan</strain>
    </source>
</reference>
<protein>
    <submittedName>
        <fullName evidence="1">Uncharacterized protein</fullName>
    </submittedName>
</protein>
<keyword evidence="2" id="KW-1185">Reference proteome</keyword>
<proteinExistence type="predicted"/>
<dbReference type="EMBL" id="CM042026">
    <property type="protein sequence ID" value="KAI3805013.1"/>
    <property type="molecule type" value="Genomic_DNA"/>
</dbReference>
<evidence type="ECO:0000313" key="2">
    <source>
        <dbReference type="Proteomes" id="UP001056120"/>
    </source>
</evidence>
<dbReference type="Proteomes" id="UP001056120">
    <property type="component" value="Linkage Group LG09"/>
</dbReference>
<accession>A0ACB9I9V8</accession>
<name>A0ACB9I9V8_9ASTR</name>